<feature type="signal peptide" evidence="6">
    <location>
        <begin position="1"/>
        <end position="20"/>
    </location>
</feature>
<evidence type="ECO:0000256" key="1">
    <source>
        <dbReference type="ARBA" id="ARBA00004442"/>
    </source>
</evidence>
<dbReference type="Pfam" id="PF07980">
    <property type="entry name" value="SusD_RagB"/>
    <property type="match status" value="1"/>
</dbReference>
<comment type="similarity">
    <text evidence="2">Belongs to the SusD family.</text>
</comment>
<organism evidence="9 10">
    <name type="scientific">Spirosoma soli</name>
    <dbReference type="NCBI Taxonomy" id="1770529"/>
    <lineage>
        <taxon>Bacteria</taxon>
        <taxon>Pseudomonadati</taxon>
        <taxon>Bacteroidota</taxon>
        <taxon>Cytophagia</taxon>
        <taxon>Cytophagales</taxon>
        <taxon>Cytophagaceae</taxon>
        <taxon>Spirosoma</taxon>
    </lineage>
</organism>
<evidence type="ECO:0000256" key="4">
    <source>
        <dbReference type="ARBA" id="ARBA00023136"/>
    </source>
</evidence>
<dbReference type="Proteomes" id="UP001597469">
    <property type="component" value="Unassembled WGS sequence"/>
</dbReference>
<dbReference type="RefSeq" id="WP_381520891.1">
    <property type="nucleotide sequence ID" value="NZ_JBHULN010000003.1"/>
</dbReference>
<protein>
    <submittedName>
        <fullName evidence="9">RagB/SusD family nutrient uptake outer membrane protein</fullName>
    </submittedName>
</protein>
<evidence type="ECO:0000256" key="5">
    <source>
        <dbReference type="ARBA" id="ARBA00023237"/>
    </source>
</evidence>
<sequence length="481" mass="53395">MKAHTNSIRLFLAASLTLLASSCGKNFVDLVPQDVIPVGGFYKTEADIKSALTGTYGNLRGIYNSYYQYTELPSDNTRSFGESEVGTGEFDKLTWQSSSTNLPNGWNDAYRTISNCNVILDKITNVPFSSDATKNQYIGETKFLRALMYFNLVRYFGDVPLVLKEITTESDAYTYTRSPVADVYAQIEKDLQDAEKVLPAKYTGVNIGRATIGAAKSLLGKVLIQEKKWPEAEAKLAEVVNSGTYRILPNVSDVFGVGRDNNDEIIFAAQYVSGGFGEGNSFAHNFAPQPSGTTIISVTGNSFNIGTQDLYDAFEKGDVRRDAFIGVFGTSPNIYYWSKKFVYNITQQNEGDNDWPILRYADIVLLYAEALNNNGKTSPALTQVNTIRQRAGLAPKTGLSAADTQLAIEQERRVELCYEGHRWHDLIRWGKDVSTMTTFKAKYLTLDPANANMSPAPERKLYAIPLRETTLNPKIIQNPGY</sequence>
<dbReference type="InterPro" id="IPR012944">
    <property type="entry name" value="SusD_RagB_dom"/>
</dbReference>
<dbReference type="EMBL" id="JBHULN010000003">
    <property type="protein sequence ID" value="MFD2570323.1"/>
    <property type="molecule type" value="Genomic_DNA"/>
</dbReference>
<evidence type="ECO:0000259" key="8">
    <source>
        <dbReference type="Pfam" id="PF14322"/>
    </source>
</evidence>
<evidence type="ECO:0000259" key="7">
    <source>
        <dbReference type="Pfam" id="PF07980"/>
    </source>
</evidence>
<feature type="domain" description="RagB/SusD" evidence="7">
    <location>
        <begin position="330"/>
        <end position="481"/>
    </location>
</feature>
<dbReference type="Pfam" id="PF14322">
    <property type="entry name" value="SusD-like_3"/>
    <property type="match status" value="1"/>
</dbReference>
<dbReference type="CDD" id="cd08977">
    <property type="entry name" value="SusD"/>
    <property type="match status" value="1"/>
</dbReference>
<evidence type="ECO:0000313" key="10">
    <source>
        <dbReference type="Proteomes" id="UP001597469"/>
    </source>
</evidence>
<feature type="chain" id="PRO_5045144001" evidence="6">
    <location>
        <begin position="21"/>
        <end position="481"/>
    </location>
</feature>
<feature type="domain" description="SusD-like N-terminal" evidence="8">
    <location>
        <begin position="47"/>
        <end position="222"/>
    </location>
</feature>
<name>A0ABW5LZV1_9BACT</name>
<reference evidence="10" key="1">
    <citation type="journal article" date="2019" name="Int. J. Syst. Evol. Microbiol.">
        <title>The Global Catalogue of Microorganisms (GCM) 10K type strain sequencing project: providing services to taxonomists for standard genome sequencing and annotation.</title>
        <authorList>
            <consortium name="The Broad Institute Genomics Platform"/>
            <consortium name="The Broad Institute Genome Sequencing Center for Infectious Disease"/>
            <person name="Wu L."/>
            <person name="Ma J."/>
        </authorList>
    </citation>
    <scope>NUCLEOTIDE SEQUENCE [LARGE SCALE GENOMIC DNA]</scope>
    <source>
        <strain evidence="10">KCTC 42805</strain>
    </source>
</reference>
<evidence type="ECO:0000256" key="6">
    <source>
        <dbReference type="SAM" id="SignalP"/>
    </source>
</evidence>
<keyword evidence="3 6" id="KW-0732">Signal</keyword>
<proteinExistence type="inferred from homology"/>
<dbReference type="Gene3D" id="1.25.40.390">
    <property type="match status" value="1"/>
</dbReference>
<dbReference type="PROSITE" id="PS51257">
    <property type="entry name" value="PROKAR_LIPOPROTEIN"/>
    <property type="match status" value="1"/>
</dbReference>
<evidence type="ECO:0000256" key="2">
    <source>
        <dbReference type="ARBA" id="ARBA00006275"/>
    </source>
</evidence>
<dbReference type="InterPro" id="IPR011990">
    <property type="entry name" value="TPR-like_helical_dom_sf"/>
</dbReference>
<keyword evidence="4" id="KW-0472">Membrane</keyword>
<keyword evidence="5" id="KW-0998">Cell outer membrane</keyword>
<evidence type="ECO:0000256" key="3">
    <source>
        <dbReference type="ARBA" id="ARBA00022729"/>
    </source>
</evidence>
<keyword evidence="10" id="KW-1185">Reference proteome</keyword>
<evidence type="ECO:0000313" key="9">
    <source>
        <dbReference type="EMBL" id="MFD2570323.1"/>
    </source>
</evidence>
<gene>
    <name evidence="9" type="ORF">ACFSUS_06735</name>
</gene>
<dbReference type="InterPro" id="IPR033985">
    <property type="entry name" value="SusD-like_N"/>
</dbReference>
<accession>A0ABW5LZV1</accession>
<comment type="caution">
    <text evidence="9">The sequence shown here is derived from an EMBL/GenBank/DDBJ whole genome shotgun (WGS) entry which is preliminary data.</text>
</comment>
<comment type="subcellular location">
    <subcellularLocation>
        <location evidence="1">Cell outer membrane</location>
    </subcellularLocation>
</comment>
<dbReference type="SUPFAM" id="SSF48452">
    <property type="entry name" value="TPR-like"/>
    <property type="match status" value="1"/>
</dbReference>